<evidence type="ECO:0000256" key="2">
    <source>
        <dbReference type="ARBA" id="ARBA00022898"/>
    </source>
</evidence>
<evidence type="ECO:0000256" key="1">
    <source>
        <dbReference type="ARBA" id="ARBA00001933"/>
    </source>
</evidence>
<feature type="domain" description="Tryptophan synthase beta chain-like PALP" evidence="4">
    <location>
        <begin position="77"/>
        <end position="378"/>
    </location>
</feature>
<dbReference type="PANTHER" id="PTHR48078:SF6">
    <property type="entry name" value="L-THREONINE DEHYDRATASE CATABOLIC TDCB"/>
    <property type="match status" value="1"/>
</dbReference>
<protein>
    <submittedName>
        <fullName evidence="5">Pyridoxal-phosphate dependent enzyme</fullName>
    </submittedName>
</protein>
<evidence type="ECO:0000256" key="3">
    <source>
        <dbReference type="ARBA" id="ARBA00023239"/>
    </source>
</evidence>
<dbReference type="Gene3D" id="3.40.50.1100">
    <property type="match status" value="2"/>
</dbReference>
<evidence type="ECO:0000313" key="5">
    <source>
        <dbReference type="EMBL" id="MFD1566690.1"/>
    </source>
</evidence>
<gene>
    <name evidence="5" type="ORF">ACFSAU_04230</name>
</gene>
<dbReference type="AlphaFoldDB" id="A0ABD6BPY0"/>
<comment type="cofactor">
    <cofactor evidence="1">
        <name>pyridoxal 5'-phosphate</name>
        <dbReference type="ChEBI" id="CHEBI:597326"/>
    </cofactor>
</comment>
<dbReference type="PANTHER" id="PTHR48078">
    <property type="entry name" value="THREONINE DEHYDRATASE, MITOCHONDRIAL-RELATED"/>
    <property type="match status" value="1"/>
</dbReference>
<evidence type="ECO:0000313" key="6">
    <source>
        <dbReference type="Proteomes" id="UP001597139"/>
    </source>
</evidence>
<dbReference type="InterPro" id="IPR001926">
    <property type="entry name" value="TrpB-like_PALP"/>
</dbReference>
<accession>A0ABD6BPY0</accession>
<dbReference type="InterPro" id="IPR050147">
    <property type="entry name" value="Ser/Thr_Dehydratase"/>
</dbReference>
<evidence type="ECO:0000259" key="4">
    <source>
        <dbReference type="Pfam" id="PF00291"/>
    </source>
</evidence>
<dbReference type="SUPFAM" id="SSF53686">
    <property type="entry name" value="Tryptophan synthase beta subunit-like PLP-dependent enzymes"/>
    <property type="match status" value="1"/>
</dbReference>
<comment type="caution">
    <text evidence="5">The sequence shown here is derived from an EMBL/GenBank/DDBJ whole genome shotgun (WGS) entry which is preliminary data.</text>
</comment>
<dbReference type="Proteomes" id="UP001597139">
    <property type="component" value="Unassembled WGS sequence"/>
</dbReference>
<keyword evidence="3" id="KW-0456">Lyase</keyword>
<dbReference type="RefSeq" id="WP_267645984.1">
    <property type="nucleotide sequence ID" value="NZ_JANHGR010000001.1"/>
</dbReference>
<name>A0ABD6BPY0_9EURY</name>
<proteinExistence type="predicted"/>
<organism evidence="5 6">
    <name type="scientific">Halolamina litorea</name>
    <dbReference type="NCBI Taxonomy" id="1515593"/>
    <lineage>
        <taxon>Archaea</taxon>
        <taxon>Methanobacteriati</taxon>
        <taxon>Methanobacteriota</taxon>
        <taxon>Stenosarchaea group</taxon>
        <taxon>Halobacteria</taxon>
        <taxon>Halobacteriales</taxon>
        <taxon>Haloferacaceae</taxon>
    </lineage>
</organism>
<reference evidence="5 6" key="1">
    <citation type="journal article" date="2019" name="Int. J. Syst. Evol. Microbiol.">
        <title>The Global Catalogue of Microorganisms (GCM) 10K type strain sequencing project: providing services to taxonomists for standard genome sequencing and annotation.</title>
        <authorList>
            <consortium name="The Broad Institute Genomics Platform"/>
            <consortium name="The Broad Institute Genome Sequencing Center for Infectious Disease"/>
            <person name="Wu L."/>
            <person name="Ma J."/>
        </authorList>
    </citation>
    <scope>NUCLEOTIDE SEQUENCE [LARGE SCALE GENOMIC DNA]</scope>
    <source>
        <strain evidence="5 6">CGMCC 1.12859</strain>
    </source>
</reference>
<sequence length="397" mass="40407">MFSDAFVGLACTDCDATLAVDDTDPEAIAGAGPCPDCGAPRVPEYDLDAVDAESVRTGLRAWDRDTVLPFDAETALTAAEGGTPSVDAPRIADELGVGRVEIKDESRNPTGSVLDRGLSVAVTAAAESGADLIACASPGNAGQSMAAYAGQADLRSYSFVPTRSPFSNKAMVNVHGGDMKVVPGRLGDAVESLATELVSDYLDLGAFASPYRHDGLKTVAYELLADRDWDAPDAVILPASTGELVVGVVDGLRECVELGLIDDLPPVYAVQPAGCAPIAASFDVGKGETEPWETPDTIVGELEVADPPGGALALAAIRETDGAALTVADDEALESAVAVASTETVEVGLAGGVAAAGLWALAEDGTLGADDEAVVLNTEAATKAPDVLRSHLMGQGV</sequence>
<keyword evidence="2" id="KW-0663">Pyridoxal phosphate</keyword>
<keyword evidence="6" id="KW-1185">Reference proteome</keyword>
<dbReference type="InterPro" id="IPR036052">
    <property type="entry name" value="TrpB-like_PALP_sf"/>
</dbReference>
<dbReference type="EMBL" id="JBHUCZ010000001">
    <property type="protein sequence ID" value="MFD1566690.1"/>
    <property type="molecule type" value="Genomic_DNA"/>
</dbReference>
<dbReference type="Pfam" id="PF00291">
    <property type="entry name" value="PALP"/>
    <property type="match status" value="1"/>
</dbReference>
<dbReference type="GO" id="GO:0016829">
    <property type="term" value="F:lyase activity"/>
    <property type="evidence" value="ECO:0007669"/>
    <property type="project" value="UniProtKB-KW"/>
</dbReference>